<sequence>MNNDVEVLEEQELLDKLGTHGIKLTERERTRNIRTIKRIGYYKLKEFAILYQGNKAKEISFEDLLSRYYYDKALRMGTLHAIEDIEIYFHNCIGELFAKSYGPFGYLKFSNWCDRGIDRNKVIRDERDFKYKLERKKRKSNLPDLNVDKNIKDGFPTVWLAMELLMFGELVYIFKNMSPKNKKEIAKKFNAKPTDLLSWLECLNLIRNICCHNSDLIDLKLRTQPVMPPKYQEVIFSDGTKQTNRIAIALVILRNLMDVVNKNYDYKLINDSLCKIMRKKTSYAGGKRRRRASDDVMNNMAHELGFKNASAIDIFSSHHSPRKIKRMKKKRR</sequence>
<reference evidence="2 3" key="1">
    <citation type="journal article" date="2023" name="Int. J. Syst. Evol. Microbiol.">
        <title>Ligilactobacillus ubinensis sp. nov., a novel species isolated from the wild ferment of a durian fruit (Durio zibethinus).</title>
        <authorList>
            <person name="Heng Y.C."/>
            <person name="Menon N."/>
            <person name="Chen B."/>
            <person name="Loo B.Z.L."/>
            <person name="Wong G.W.J."/>
            <person name="Lim A.C.H."/>
            <person name="Silvaraju S."/>
            <person name="Kittelmann S."/>
        </authorList>
    </citation>
    <scope>NUCLEOTIDE SEQUENCE [LARGE SCALE GENOMIC DNA]</scope>
    <source>
        <strain evidence="2 3">WILCCON 0076</strain>
    </source>
</reference>
<dbReference type="InterPro" id="IPR011664">
    <property type="entry name" value="Abi_system_AbiD/AbiF-like"/>
</dbReference>
<keyword evidence="1" id="KW-0472">Membrane</keyword>
<feature type="transmembrane region" description="Helical" evidence="1">
    <location>
        <begin position="154"/>
        <end position="174"/>
    </location>
</feature>
<dbReference type="PIRSF" id="PIRSF034934">
    <property type="entry name" value="AbiF_AbiD"/>
    <property type="match status" value="1"/>
</dbReference>
<gene>
    <name evidence="2" type="ORF">LB941_01090</name>
</gene>
<dbReference type="InterPro" id="IPR017034">
    <property type="entry name" value="Abi_system_AbiD/AbiF"/>
</dbReference>
<keyword evidence="1" id="KW-0812">Transmembrane</keyword>
<name>A0A9X2JK83_9LACO</name>
<keyword evidence="1" id="KW-1133">Transmembrane helix</keyword>
<protein>
    <submittedName>
        <fullName evidence="2">Abi family protein</fullName>
    </submittedName>
</protein>
<dbReference type="EMBL" id="JAIULA010000001">
    <property type="protein sequence ID" value="MCP0885929.1"/>
    <property type="molecule type" value="Genomic_DNA"/>
</dbReference>
<evidence type="ECO:0000313" key="3">
    <source>
        <dbReference type="Proteomes" id="UP001139006"/>
    </source>
</evidence>
<proteinExistence type="predicted"/>
<evidence type="ECO:0000256" key="1">
    <source>
        <dbReference type="SAM" id="Phobius"/>
    </source>
</evidence>
<dbReference type="Pfam" id="PF07751">
    <property type="entry name" value="Abi_2"/>
    <property type="match status" value="1"/>
</dbReference>
<dbReference type="AlphaFoldDB" id="A0A9X2JK83"/>
<accession>A0A9X2JK83</accession>
<dbReference type="RefSeq" id="WP_253358739.1">
    <property type="nucleotide sequence ID" value="NZ_JAIULA010000001.1"/>
</dbReference>
<organism evidence="2 3">
    <name type="scientific">Ligilactobacillus ubinensis</name>
    <dbReference type="NCBI Taxonomy" id="2876789"/>
    <lineage>
        <taxon>Bacteria</taxon>
        <taxon>Bacillati</taxon>
        <taxon>Bacillota</taxon>
        <taxon>Bacilli</taxon>
        <taxon>Lactobacillales</taxon>
        <taxon>Lactobacillaceae</taxon>
        <taxon>Ligilactobacillus</taxon>
    </lineage>
</organism>
<dbReference type="Proteomes" id="UP001139006">
    <property type="component" value="Unassembled WGS sequence"/>
</dbReference>
<keyword evidence="3" id="KW-1185">Reference proteome</keyword>
<evidence type="ECO:0000313" key="2">
    <source>
        <dbReference type="EMBL" id="MCP0885929.1"/>
    </source>
</evidence>
<comment type="caution">
    <text evidence="2">The sequence shown here is derived from an EMBL/GenBank/DDBJ whole genome shotgun (WGS) entry which is preliminary data.</text>
</comment>